<dbReference type="AlphaFoldDB" id="A0A5J9W3B1"/>
<accession>A0A5J9W3B1</accession>
<evidence type="ECO:0000313" key="3">
    <source>
        <dbReference type="Proteomes" id="UP000324897"/>
    </source>
</evidence>
<gene>
    <name evidence="2" type="ORF">EJB05_08364</name>
</gene>
<evidence type="ECO:0000313" key="2">
    <source>
        <dbReference type="EMBL" id="TVU41984.1"/>
    </source>
</evidence>
<reference evidence="2 3" key="1">
    <citation type="journal article" date="2019" name="Sci. Rep.">
        <title>A high-quality genome of Eragrostis curvula grass provides insights into Poaceae evolution and supports new strategies to enhance forage quality.</title>
        <authorList>
            <person name="Carballo J."/>
            <person name="Santos B.A.C.M."/>
            <person name="Zappacosta D."/>
            <person name="Garbus I."/>
            <person name="Selva J.P."/>
            <person name="Gallo C.A."/>
            <person name="Diaz A."/>
            <person name="Albertini E."/>
            <person name="Caccamo M."/>
            <person name="Echenique V."/>
        </authorList>
    </citation>
    <scope>NUCLEOTIDE SEQUENCE [LARGE SCALE GENOMIC DNA]</scope>
    <source>
        <strain evidence="3">cv. Victoria</strain>
        <tissue evidence="2">Leaf</tissue>
    </source>
</reference>
<keyword evidence="3" id="KW-1185">Reference proteome</keyword>
<protein>
    <submittedName>
        <fullName evidence="2">Uncharacterized protein</fullName>
    </submittedName>
</protein>
<dbReference type="Proteomes" id="UP000324897">
    <property type="component" value="Unassembled WGS sequence"/>
</dbReference>
<proteinExistence type="predicted"/>
<dbReference type="Gramene" id="TVU41984">
    <property type="protein sequence ID" value="TVU41984"/>
    <property type="gene ID" value="EJB05_08364"/>
</dbReference>
<sequence>MERAGCWASSAFIRLIKAVCASSNLSKDFQHPQDSGVFFQQLLQVEIKRRLLLSEPEGYCRLKLPPFTIQRDKELPELPLSLPELHLIRSRAAAAAIPASPRSCGGSDRGMVGYGKDNLLQLLQSLVVEGHYVHRSHIPPHDLLHNLLEWNKMPQGVLLQLLVVPSS</sequence>
<feature type="chain" id="PRO_5023919855" evidence="1">
    <location>
        <begin position="22"/>
        <end position="167"/>
    </location>
</feature>
<name>A0A5J9W3B1_9POAL</name>
<keyword evidence="1" id="KW-0732">Signal</keyword>
<organism evidence="2 3">
    <name type="scientific">Eragrostis curvula</name>
    <name type="common">weeping love grass</name>
    <dbReference type="NCBI Taxonomy" id="38414"/>
    <lineage>
        <taxon>Eukaryota</taxon>
        <taxon>Viridiplantae</taxon>
        <taxon>Streptophyta</taxon>
        <taxon>Embryophyta</taxon>
        <taxon>Tracheophyta</taxon>
        <taxon>Spermatophyta</taxon>
        <taxon>Magnoliopsida</taxon>
        <taxon>Liliopsida</taxon>
        <taxon>Poales</taxon>
        <taxon>Poaceae</taxon>
        <taxon>PACMAD clade</taxon>
        <taxon>Chloridoideae</taxon>
        <taxon>Eragrostideae</taxon>
        <taxon>Eragrostidinae</taxon>
        <taxon>Eragrostis</taxon>
    </lineage>
</organism>
<comment type="caution">
    <text evidence="2">The sequence shown here is derived from an EMBL/GenBank/DDBJ whole genome shotgun (WGS) entry which is preliminary data.</text>
</comment>
<feature type="signal peptide" evidence="1">
    <location>
        <begin position="1"/>
        <end position="21"/>
    </location>
</feature>
<dbReference type="EMBL" id="RWGY01000005">
    <property type="protein sequence ID" value="TVU41984.1"/>
    <property type="molecule type" value="Genomic_DNA"/>
</dbReference>
<evidence type="ECO:0000256" key="1">
    <source>
        <dbReference type="SAM" id="SignalP"/>
    </source>
</evidence>